<keyword evidence="2" id="KW-1185">Reference proteome</keyword>
<dbReference type="KEGG" id="nba:CUN60_06955"/>
<dbReference type="Proteomes" id="UP000236655">
    <property type="component" value="Chromosome"/>
</dbReference>
<protein>
    <submittedName>
        <fullName evidence="1">Uncharacterized protein</fullName>
    </submittedName>
</protein>
<accession>A0A2I7N6E4</accession>
<name>A0A2I7N6E4_9NEIS</name>
<reference evidence="2" key="1">
    <citation type="submission" date="2017-11" db="EMBL/GenBank/DDBJ databases">
        <authorList>
            <person name="Chan K.G."/>
            <person name="Lee L.S."/>
        </authorList>
    </citation>
    <scope>NUCLEOTIDE SEQUENCE [LARGE SCALE GENOMIC DNA]</scope>
    <source>
        <strain evidence="2">DSM 100970</strain>
    </source>
</reference>
<evidence type="ECO:0000313" key="2">
    <source>
        <dbReference type="Proteomes" id="UP000236655"/>
    </source>
</evidence>
<sequence>MNKRLLILLNLITSLSYTDPTMDQQEQINQALINARSRIDFNKVKEQQEQQNRDNQLAIRISEITEIPSWRNIVFIRQARNVGRIDAIKLINVINQFLIQNEHPKLNQTQLKQISSDLQSYHTP</sequence>
<dbReference type="AlphaFoldDB" id="A0A2I7N6E4"/>
<evidence type="ECO:0000313" key="1">
    <source>
        <dbReference type="EMBL" id="AUR52047.1"/>
    </source>
</evidence>
<dbReference type="EMBL" id="CP024847">
    <property type="protein sequence ID" value="AUR52047.1"/>
    <property type="molecule type" value="Genomic_DNA"/>
</dbReference>
<proteinExistence type="predicted"/>
<dbReference type="RefSeq" id="WP_102951343.1">
    <property type="nucleotide sequence ID" value="NZ_CP024847.1"/>
</dbReference>
<organism evidence="1 2">
    <name type="scientific">Aquella oligotrophica</name>
    <dbReference type="NCBI Taxonomy" id="2067065"/>
    <lineage>
        <taxon>Bacteria</taxon>
        <taxon>Pseudomonadati</taxon>
        <taxon>Pseudomonadota</taxon>
        <taxon>Betaproteobacteria</taxon>
        <taxon>Neisseriales</taxon>
        <taxon>Neisseriaceae</taxon>
        <taxon>Aquella</taxon>
    </lineage>
</organism>
<gene>
    <name evidence="1" type="ORF">CUN60_06955</name>
</gene>